<evidence type="ECO:0000256" key="1">
    <source>
        <dbReference type="ARBA" id="ARBA00009437"/>
    </source>
</evidence>
<dbReference type="GO" id="GO:0003677">
    <property type="term" value="F:DNA binding"/>
    <property type="evidence" value="ECO:0007669"/>
    <property type="project" value="UniProtKB-KW"/>
</dbReference>
<keyword evidence="3 6" id="KW-0238">DNA-binding</keyword>
<evidence type="ECO:0000256" key="2">
    <source>
        <dbReference type="ARBA" id="ARBA00023015"/>
    </source>
</evidence>
<dbReference type="Gene3D" id="3.40.190.10">
    <property type="entry name" value="Periplasmic binding protein-like II"/>
    <property type="match status" value="2"/>
</dbReference>
<keyword evidence="4" id="KW-0804">Transcription</keyword>
<dbReference type="SUPFAM" id="SSF53850">
    <property type="entry name" value="Periplasmic binding protein-like II"/>
    <property type="match status" value="1"/>
</dbReference>
<dbReference type="OrthoDB" id="9774011at2"/>
<dbReference type="SUPFAM" id="SSF46785">
    <property type="entry name" value="Winged helix' DNA-binding domain"/>
    <property type="match status" value="1"/>
</dbReference>
<dbReference type="EMBL" id="QBKS01000003">
    <property type="protein sequence ID" value="PTX53880.1"/>
    <property type="molecule type" value="Genomic_DNA"/>
</dbReference>
<evidence type="ECO:0000256" key="4">
    <source>
        <dbReference type="ARBA" id="ARBA00023163"/>
    </source>
</evidence>
<evidence type="ECO:0000256" key="3">
    <source>
        <dbReference type="ARBA" id="ARBA00023125"/>
    </source>
</evidence>
<dbReference type="Proteomes" id="UP000243978">
    <property type="component" value="Unassembled WGS sequence"/>
</dbReference>
<dbReference type="RefSeq" id="WP_107847611.1">
    <property type="nucleotide sequence ID" value="NZ_QBKS01000003.1"/>
</dbReference>
<dbReference type="PROSITE" id="PS50931">
    <property type="entry name" value="HTH_LYSR"/>
    <property type="match status" value="1"/>
</dbReference>
<comment type="caution">
    <text evidence="6">The sequence shown here is derived from an EMBL/GenBank/DDBJ whole genome shotgun (WGS) entry which is preliminary data.</text>
</comment>
<dbReference type="Gene3D" id="1.10.10.10">
    <property type="entry name" value="Winged helix-like DNA-binding domain superfamily/Winged helix DNA-binding domain"/>
    <property type="match status" value="1"/>
</dbReference>
<gene>
    <name evidence="6" type="ORF">C8N43_3923</name>
</gene>
<evidence type="ECO:0000313" key="6">
    <source>
        <dbReference type="EMBL" id="PTX53880.1"/>
    </source>
</evidence>
<dbReference type="PANTHER" id="PTHR30118">
    <property type="entry name" value="HTH-TYPE TRANSCRIPTIONAL REGULATOR LEUO-RELATED"/>
    <property type="match status" value="1"/>
</dbReference>
<protein>
    <submittedName>
        <fullName evidence="6">DNA-binding transcriptional LysR family regulator</fullName>
    </submittedName>
</protein>
<dbReference type="PANTHER" id="PTHR30118:SF6">
    <property type="entry name" value="HTH-TYPE TRANSCRIPTIONAL REGULATOR LEUO"/>
    <property type="match status" value="1"/>
</dbReference>
<dbReference type="InterPro" id="IPR037402">
    <property type="entry name" value="YidZ_PBP2"/>
</dbReference>
<dbReference type="InterPro" id="IPR000847">
    <property type="entry name" value="LysR_HTH_N"/>
</dbReference>
<dbReference type="InterPro" id="IPR036388">
    <property type="entry name" value="WH-like_DNA-bd_sf"/>
</dbReference>
<sequence>MENFDINAIDVKSMRLILGIARTGSVTDAAFDEGLSQSTASYRLDRIRQALNDEIFIRGASGMEPTVAGARIIETFSRVLDELEYLGRSAAFEIAEATRDFVVAATAFEIETVLAAFQTEVMSMAPGCRLIVRPMETRKLVAALRDELDIALLSEPPKSGALKQKLLLRDELVTYFDPVVRTPPLTLDDFCAADHAVASLGGSARSGVDLELRKLNRKRRIKLETSNIESLAPMMKGTALITTIPSKLGPGLMREFDSVACPLTFPTIPFHLVWHASKDGDAAHRWLRQTLSEIARSERS</sequence>
<dbReference type="InterPro" id="IPR005119">
    <property type="entry name" value="LysR_subst-bd"/>
</dbReference>
<comment type="similarity">
    <text evidence="1">Belongs to the LysR transcriptional regulatory family.</text>
</comment>
<evidence type="ECO:0000313" key="7">
    <source>
        <dbReference type="Proteomes" id="UP000243978"/>
    </source>
</evidence>
<dbReference type="GO" id="GO:0003700">
    <property type="term" value="F:DNA-binding transcription factor activity"/>
    <property type="evidence" value="ECO:0007669"/>
    <property type="project" value="InterPro"/>
</dbReference>
<dbReference type="InterPro" id="IPR036390">
    <property type="entry name" value="WH_DNA-bd_sf"/>
</dbReference>
<keyword evidence="2" id="KW-0805">Transcription regulation</keyword>
<dbReference type="CDD" id="cd08417">
    <property type="entry name" value="PBP2_Nitroaromatics_like"/>
    <property type="match status" value="1"/>
</dbReference>
<feature type="domain" description="HTH lysR-type" evidence="5">
    <location>
        <begin position="9"/>
        <end position="66"/>
    </location>
</feature>
<proteinExistence type="inferred from homology"/>
<dbReference type="Pfam" id="PF00126">
    <property type="entry name" value="HTH_1"/>
    <property type="match status" value="1"/>
</dbReference>
<evidence type="ECO:0000259" key="5">
    <source>
        <dbReference type="PROSITE" id="PS50931"/>
    </source>
</evidence>
<dbReference type="InterPro" id="IPR050389">
    <property type="entry name" value="LysR-type_TF"/>
</dbReference>
<accession>A0A2T6BCT8</accession>
<dbReference type="Pfam" id="PF03466">
    <property type="entry name" value="LysR_substrate"/>
    <property type="match status" value="1"/>
</dbReference>
<organism evidence="6 7">
    <name type="scientific">Litoreibacter ponti</name>
    <dbReference type="NCBI Taxonomy" id="1510457"/>
    <lineage>
        <taxon>Bacteria</taxon>
        <taxon>Pseudomonadati</taxon>
        <taxon>Pseudomonadota</taxon>
        <taxon>Alphaproteobacteria</taxon>
        <taxon>Rhodobacterales</taxon>
        <taxon>Roseobacteraceae</taxon>
        <taxon>Litoreibacter</taxon>
    </lineage>
</organism>
<keyword evidence="7" id="KW-1185">Reference proteome</keyword>
<reference evidence="6 7" key="1">
    <citation type="submission" date="2018-04" db="EMBL/GenBank/DDBJ databases">
        <title>Genomic Encyclopedia of Archaeal and Bacterial Type Strains, Phase II (KMG-II): from individual species to whole genera.</title>
        <authorList>
            <person name="Goeker M."/>
        </authorList>
    </citation>
    <scope>NUCLEOTIDE SEQUENCE [LARGE SCALE GENOMIC DNA]</scope>
    <source>
        <strain evidence="6 7">DSM 100977</strain>
    </source>
</reference>
<dbReference type="AlphaFoldDB" id="A0A2T6BCT8"/>
<name>A0A2T6BCT8_9RHOB</name>